<keyword evidence="3" id="KW-1185">Reference proteome</keyword>
<proteinExistence type="predicted"/>
<dbReference type="Proteomes" id="UP001627284">
    <property type="component" value="Unassembled WGS sequence"/>
</dbReference>
<protein>
    <recommendedName>
        <fullName evidence="4">Secreted protein</fullName>
    </recommendedName>
</protein>
<sequence length="103" mass="11723">MSITYVFSLFLLHVKSVRVHYELPLPFAFRESIKAQFLSFRVSPLTFGTGLGDYPNFAGNQPKKQAVYILYTAVYMSKNAKTGPKRERTRLGQCTGVRKQENA</sequence>
<gene>
    <name evidence="2" type="ORF">AABB24_039707</name>
</gene>
<name>A0ABD2QRP0_9SOLN</name>
<evidence type="ECO:0000313" key="2">
    <source>
        <dbReference type="EMBL" id="KAL3322203.1"/>
    </source>
</evidence>
<evidence type="ECO:0008006" key="4">
    <source>
        <dbReference type="Google" id="ProtNLM"/>
    </source>
</evidence>
<evidence type="ECO:0000313" key="3">
    <source>
        <dbReference type="Proteomes" id="UP001627284"/>
    </source>
</evidence>
<dbReference type="AlphaFoldDB" id="A0ABD2QRP0"/>
<dbReference type="EMBL" id="JBJKTR010000024">
    <property type="protein sequence ID" value="KAL3322203.1"/>
    <property type="molecule type" value="Genomic_DNA"/>
</dbReference>
<feature type="region of interest" description="Disordered" evidence="1">
    <location>
        <begin position="81"/>
        <end position="103"/>
    </location>
</feature>
<organism evidence="2 3">
    <name type="scientific">Solanum stoloniferum</name>
    <dbReference type="NCBI Taxonomy" id="62892"/>
    <lineage>
        <taxon>Eukaryota</taxon>
        <taxon>Viridiplantae</taxon>
        <taxon>Streptophyta</taxon>
        <taxon>Embryophyta</taxon>
        <taxon>Tracheophyta</taxon>
        <taxon>Spermatophyta</taxon>
        <taxon>Magnoliopsida</taxon>
        <taxon>eudicotyledons</taxon>
        <taxon>Gunneridae</taxon>
        <taxon>Pentapetalae</taxon>
        <taxon>asterids</taxon>
        <taxon>lamiids</taxon>
        <taxon>Solanales</taxon>
        <taxon>Solanaceae</taxon>
        <taxon>Solanoideae</taxon>
        <taxon>Solaneae</taxon>
        <taxon>Solanum</taxon>
    </lineage>
</organism>
<evidence type="ECO:0000256" key="1">
    <source>
        <dbReference type="SAM" id="MobiDB-lite"/>
    </source>
</evidence>
<comment type="caution">
    <text evidence="2">The sequence shown here is derived from an EMBL/GenBank/DDBJ whole genome shotgun (WGS) entry which is preliminary data.</text>
</comment>
<accession>A0ABD2QRP0</accession>
<reference evidence="2 3" key="1">
    <citation type="submission" date="2024-05" db="EMBL/GenBank/DDBJ databases">
        <title>De novo assembly of an allotetraploid wild potato.</title>
        <authorList>
            <person name="Hosaka A.J."/>
        </authorList>
    </citation>
    <scope>NUCLEOTIDE SEQUENCE [LARGE SCALE GENOMIC DNA]</scope>
    <source>
        <tissue evidence="2">Young leaves</tissue>
    </source>
</reference>